<dbReference type="KEGG" id="sclf:BB341_08470"/>
<feature type="compositionally biased region" description="Low complexity" evidence="1">
    <location>
        <begin position="194"/>
        <end position="210"/>
    </location>
</feature>
<evidence type="ECO:0000313" key="4">
    <source>
        <dbReference type="Proteomes" id="UP000002357"/>
    </source>
</evidence>
<dbReference type="InterPro" id="IPR035985">
    <property type="entry name" value="Ubiquitin-activating_enz"/>
</dbReference>
<keyword evidence="4" id="KW-1185">Reference proteome</keyword>
<feature type="region of interest" description="Disordered" evidence="1">
    <location>
        <begin position="194"/>
        <end position="220"/>
    </location>
</feature>
<feature type="domain" description="THIF-type NAD/FAD binding fold" evidence="2">
    <location>
        <begin position="130"/>
        <end position="367"/>
    </location>
</feature>
<evidence type="ECO:0000259" key="2">
    <source>
        <dbReference type="Pfam" id="PF00899"/>
    </source>
</evidence>
<feature type="region of interest" description="Disordered" evidence="1">
    <location>
        <begin position="364"/>
        <end position="391"/>
    </location>
</feature>
<dbReference type="InterPro" id="IPR000594">
    <property type="entry name" value="ThiF_NAD_FAD-bd"/>
</dbReference>
<dbReference type="EMBL" id="CM000913">
    <property type="protein sequence ID" value="EFG09132.1"/>
    <property type="molecule type" value="Genomic_DNA"/>
</dbReference>
<dbReference type="GeneID" id="93729455"/>
<proteinExistence type="predicted"/>
<dbReference type="Gene3D" id="3.40.50.720">
    <property type="entry name" value="NAD(P)-binding Rossmann-like Domain"/>
    <property type="match status" value="1"/>
</dbReference>
<name>E2Q4X3_STRCL</name>
<gene>
    <name evidence="3" type="ORF">SCLAV_4058</name>
</gene>
<protein>
    <submittedName>
        <fullName evidence="3">Secreted protein</fullName>
    </submittedName>
</protein>
<sequence>MHPMLKPALRRAWRERQSVQFGVTGALAVTLGPVDTATGTLLDLLDGTRGLPLLRAEARSLGLPDGHLDALLGRLTAAGLLDDVRAGGPEAEALRHRAPVLDRLRPDLAALSVVHPEPGGGLRRLAARQATHVQIRGAGRVGASVAALLSASGVGRVEVLDGGHTEPWDVAPGGLPAAAVGERRDAAARRLVRHTAAIPARRAPRPGSAPQGDGTAEGGPGHAAGLSLVVLCPRDGLAAHAPDPAAARDWIATGTPHLYAGVIESTGLVGPLVLPGGTACAGCLELGRADRDPGWPRLVAQWRSGGRRAPVPACDLSLASAVAGTAAAHALSFLDGELPACVGARWETSMPLLEWRPRPVAPHDDCDCGAGGKSEGQDTPGIARSHETMAG</sequence>
<organism evidence="3 4">
    <name type="scientific">Streptomyces clavuligerus</name>
    <dbReference type="NCBI Taxonomy" id="1901"/>
    <lineage>
        <taxon>Bacteria</taxon>
        <taxon>Bacillati</taxon>
        <taxon>Actinomycetota</taxon>
        <taxon>Actinomycetes</taxon>
        <taxon>Kitasatosporales</taxon>
        <taxon>Streptomycetaceae</taxon>
        <taxon>Streptomyces</taxon>
    </lineage>
</organism>
<dbReference type="Pfam" id="PF00899">
    <property type="entry name" value="ThiF"/>
    <property type="match status" value="1"/>
</dbReference>
<dbReference type="AlphaFoldDB" id="E2Q4X3"/>
<dbReference type="STRING" id="1901.BB341_08470"/>
<dbReference type="OrthoDB" id="4426339at2"/>
<dbReference type="Proteomes" id="UP000002357">
    <property type="component" value="Chromosome"/>
</dbReference>
<accession>E2Q4X3</accession>
<dbReference type="SUPFAM" id="SSF69572">
    <property type="entry name" value="Activating enzymes of the ubiquitin-like proteins"/>
    <property type="match status" value="1"/>
</dbReference>
<dbReference type="GO" id="GO:0008641">
    <property type="term" value="F:ubiquitin-like modifier activating enzyme activity"/>
    <property type="evidence" value="ECO:0007669"/>
    <property type="project" value="InterPro"/>
</dbReference>
<dbReference type="RefSeq" id="WP_003961744.1">
    <property type="nucleotide sequence ID" value="NZ_CM000913.1"/>
</dbReference>
<evidence type="ECO:0000256" key="1">
    <source>
        <dbReference type="SAM" id="MobiDB-lite"/>
    </source>
</evidence>
<dbReference type="eggNOG" id="COG0476">
    <property type="taxonomic scope" value="Bacteria"/>
</dbReference>
<evidence type="ECO:0000313" key="3">
    <source>
        <dbReference type="EMBL" id="EFG09132.1"/>
    </source>
</evidence>
<reference evidence="3 4" key="1">
    <citation type="journal article" date="2010" name="Genome Biol. Evol.">
        <title>The sequence of a 1.8-mb bacterial linear plasmid reveals a rich evolutionary reservoir of secondary metabolic pathways.</title>
        <authorList>
            <person name="Medema M.H."/>
            <person name="Trefzer A."/>
            <person name="Kovalchuk A."/>
            <person name="van den Berg M."/>
            <person name="Mueller U."/>
            <person name="Heijne W."/>
            <person name="Wu L."/>
            <person name="Alam M.T."/>
            <person name="Ronning C.M."/>
            <person name="Nierman W.C."/>
            <person name="Bovenberg R.A.L."/>
            <person name="Breitling R."/>
            <person name="Takano E."/>
        </authorList>
    </citation>
    <scope>NUCLEOTIDE SEQUENCE [LARGE SCALE GENOMIC DNA]</scope>
    <source>
        <strain evidence="4">ATCC 27064 / DSM 738 / JCM 4710 / NBRC 13307 / NCIMB 12785 / NRRL 3585 / VKM Ac-602</strain>
    </source>
</reference>